<feature type="transmembrane region" description="Helical" evidence="2">
    <location>
        <begin position="346"/>
        <end position="365"/>
    </location>
</feature>
<evidence type="ECO:0000259" key="3">
    <source>
        <dbReference type="Pfam" id="PF11847"/>
    </source>
</evidence>
<reference evidence="5 6" key="1">
    <citation type="submission" date="2024-09" db="EMBL/GenBank/DDBJ databases">
        <authorList>
            <person name="Sun Q."/>
            <person name="Mori K."/>
        </authorList>
    </citation>
    <scope>NUCLEOTIDE SEQUENCE [LARGE SCALE GENOMIC DNA]</scope>
    <source>
        <strain evidence="5 6">CCM 7957</strain>
    </source>
</reference>
<evidence type="ECO:0000259" key="4">
    <source>
        <dbReference type="Pfam" id="PF24607"/>
    </source>
</evidence>
<protein>
    <submittedName>
        <fullName evidence="5">DUF3367 domain-containing protein</fullName>
    </submittedName>
</protein>
<evidence type="ECO:0000313" key="6">
    <source>
        <dbReference type="Proteomes" id="UP001589783"/>
    </source>
</evidence>
<feature type="transmembrane region" description="Helical" evidence="2">
    <location>
        <begin position="393"/>
        <end position="410"/>
    </location>
</feature>
<feature type="transmembrane region" description="Helical" evidence="2">
    <location>
        <begin position="1284"/>
        <end position="1305"/>
    </location>
</feature>
<dbReference type="Proteomes" id="UP001589783">
    <property type="component" value="Unassembled WGS sequence"/>
</dbReference>
<sequence>MRTTASCRVRSSTAHAAETTAPSECGRRLTRRDIALVTAAALLFSFWQAPGRIAPDTKLDLTADPVGFLLRAAHLWSPEAPMGQIQNQAYGYFFPHGAFFALGDLAGLPGWVTQRLWWALLLTVGVVGLVRLAEALRIGSFASRLLAGALFATSPRVLTTLGSISSETLPLMLAPWVLVPMVRALDTATADPRPLWQAALRSASAVALMGAVNAVATAAAAAVAGLWWAFGLLRARGADLRRSLVFGAWWAFGLALACLWWLVPLLLLSRLSPPFLDFIESARVTTEWSSLTEVLRGTSSWTPFVSGERAAGAVLVSEPAAVLATGLLAAAGLAGLAMSRMPWRRTLIGLLVVGLLIMCLGYPGALGSPLAEQYRQFLDGAGAPLRNLHKFDAFLRIPLVLGVAHLLARVRIPTTAPAWRTVNGSVRGQRGLAAALAVLVAAISSGTLAWTGGIAPPGSYRAIPDYWQQTADWLAAQETVAPARALVVPGAPFADQLWGLTRDEPLQAMAQTPWAVRDAIPLTPPGAIRALDSVQRELAAGRGGPGLAPTLAAQGIGYLVLRADLDPATSRSARPLLVAQALRDSPGITPAVEFGPPTAPPAADGFVVDNGLRPDLPAVTVYRVDGATGTGPRLTPLADMPRVAGGPEALLPINAARAAAGLGPLGPSLSAAQARRAGLGDGPGLIVTDTPTLREIDFGRVDDHASALRSPDDPRLTKNAVADYPVDEQDRVVARWLLDGEPDRVRVSSSGSAADATQPGQSAPATSTAAAFDGEESTAWVSRGLESAVGRWLALTFAEPRENLAVTITPAHAIGPDVTSILVTTDNGSAVAHDVQPGVPTRVVLPAGPTSRVQIRAIATEEGGGNQFALAEVSLADADSGQPLSVRRQVLLPEVDGAVRQWVLGAELGGRDQCVTDDAGRVRCAGALGLDTEEPGVFTRTLSVPTATTVTPSVWLRPVPGSALNQLLDEPGQLRAEGPSAVADVRGSAAAAVDGDPHTTWIAPEPTDRRTRQPTLTVHLPAPAEVTGLRVRSPADYPARPTKVRVDLGAGPQVRTVGADGVLTLPATRTDTVKLTVLGTEDLLDTNSLGFTTRAPVGISEIEVLGAEQLAAADPQRPVQIRCDSDPSGPYGLGLTAAGRLVRLQVSTTAGDLRAGRPVRATPCPGPPLELPAGQVEVAVNPGRAFTVDTVVLDTPETGTQTFGTEPTDRPAVAEWTATRRSLDVPAAADAQVLSVPESTNPGWHARIDGVELTPVVVDGWQQGWVVPAGVGGTAVLTFDVDGAYRWALGIGLALVAALLIAAVLPGRRPRTGTTHAPDALGPLSTAGVLVGSAAGLGAVWLLGGWWGLGLGLLGGALTVRLPRTARVWTVFGAMFGAVVLLASGPWNSGLPYTGHDAGPQAAALLALTVLVAGALFDCRDDPGRAQCDAALDSKGNP</sequence>
<name>A0ABV6HC03_9ACTN</name>
<dbReference type="Pfam" id="PF24607">
    <property type="entry name" value="CBM_AftD"/>
    <property type="match status" value="1"/>
</dbReference>
<dbReference type="Gene3D" id="2.60.120.260">
    <property type="entry name" value="Galactose-binding domain-like"/>
    <property type="match status" value="1"/>
</dbReference>
<feature type="transmembrane region" description="Helical" evidence="2">
    <location>
        <begin position="431"/>
        <end position="450"/>
    </location>
</feature>
<dbReference type="Pfam" id="PF11847">
    <property type="entry name" value="GT-C_AftD"/>
    <property type="match status" value="1"/>
</dbReference>
<dbReference type="InterPro" id="IPR008979">
    <property type="entry name" value="Galactose-bd-like_sf"/>
</dbReference>
<keyword evidence="6" id="KW-1185">Reference proteome</keyword>
<feature type="transmembrane region" description="Helical" evidence="2">
    <location>
        <begin position="1345"/>
        <end position="1362"/>
    </location>
</feature>
<feature type="domain" description="Arabinofuranosyltransferase D third carbohydrate binding module" evidence="4">
    <location>
        <begin position="971"/>
        <end position="1113"/>
    </location>
</feature>
<feature type="transmembrane region" description="Helical" evidence="2">
    <location>
        <begin position="145"/>
        <end position="164"/>
    </location>
</feature>
<dbReference type="SUPFAM" id="SSF49785">
    <property type="entry name" value="Galactose-binding domain-like"/>
    <property type="match status" value="1"/>
</dbReference>
<evidence type="ECO:0000313" key="5">
    <source>
        <dbReference type="EMBL" id="MFC0316415.1"/>
    </source>
</evidence>
<feature type="compositionally biased region" description="Polar residues" evidence="1">
    <location>
        <begin position="758"/>
        <end position="769"/>
    </location>
</feature>
<dbReference type="InterPro" id="IPR056997">
    <property type="entry name" value="CBM_AftD"/>
</dbReference>
<feature type="transmembrane region" description="Helical" evidence="2">
    <location>
        <begin position="244"/>
        <end position="263"/>
    </location>
</feature>
<dbReference type="EMBL" id="JBHLWV010000030">
    <property type="protein sequence ID" value="MFC0316415.1"/>
    <property type="molecule type" value="Genomic_DNA"/>
</dbReference>
<dbReference type="RefSeq" id="WP_382366075.1">
    <property type="nucleotide sequence ID" value="NZ_JBHLWV010000030.1"/>
</dbReference>
<proteinExistence type="predicted"/>
<feature type="region of interest" description="Disordered" evidence="1">
    <location>
        <begin position="744"/>
        <end position="771"/>
    </location>
</feature>
<evidence type="ECO:0000256" key="2">
    <source>
        <dbReference type="SAM" id="Phobius"/>
    </source>
</evidence>
<keyword evidence="2" id="KW-1133">Transmembrane helix</keyword>
<feature type="transmembrane region" description="Helical" evidence="2">
    <location>
        <begin position="320"/>
        <end position="339"/>
    </location>
</feature>
<accession>A0ABV6HC03</accession>
<feature type="transmembrane region" description="Helical" evidence="2">
    <location>
        <begin position="1399"/>
        <end position="1417"/>
    </location>
</feature>
<dbReference type="InterPro" id="IPR021798">
    <property type="entry name" value="AftD_N"/>
</dbReference>
<evidence type="ECO:0000256" key="1">
    <source>
        <dbReference type="SAM" id="MobiDB-lite"/>
    </source>
</evidence>
<gene>
    <name evidence="5" type="ORF">ACFFJD_16330</name>
</gene>
<feature type="transmembrane region" description="Helical" evidence="2">
    <location>
        <begin position="1369"/>
        <end position="1387"/>
    </location>
</feature>
<comment type="caution">
    <text evidence="5">The sequence shown here is derived from an EMBL/GenBank/DDBJ whole genome shotgun (WGS) entry which is preliminary data.</text>
</comment>
<keyword evidence="2" id="KW-0472">Membrane</keyword>
<feature type="domain" description="Alpha-(1-&gt;3)-arabinofuranosyltransferase N-terminal GT-C" evidence="3">
    <location>
        <begin position="41"/>
        <end position="721"/>
    </location>
</feature>
<feature type="region of interest" description="Disordered" evidence="1">
    <location>
        <begin position="989"/>
        <end position="1011"/>
    </location>
</feature>
<feature type="transmembrane region" description="Helical" evidence="2">
    <location>
        <begin position="1317"/>
        <end position="1339"/>
    </location>
</feature>
<feature type="transmembrane region" description="Helical" evidence="2">
    <location>
        <begin position="205"/>
        <end position="232"/>
    </location>
</feature>
<keyword evidence="2" id="KW-0812">Transmembrane</keyword>
<organism evidence="5 6">
    <name type="scientific">Gordonia phosphorivorans</name>
    <dbReference type="NCBI Taxonomy" id="1056982"/>
    <lineage>
        <taxon>Bacteria</taxon>
        <taxon>Bacillati</taxon>
        <taxon>Actinomycetota</taxon>
        <taxon>Actinomycetes</taxon>
        <taxon>Mycobacteriales</taxon>
        <taxon>Gordoniaceae</taxon>
        <taxon>Gordonia</taxon>
    </lineage>
</organism>
<feature type="transmembrane region" description="Helical" evidence="2">
    <location>
        <begin position="116"/>
        <end position="133"/>
    </location>
</feature>